<dbReference type="EMBL" id="MU277222">
    <property type="protein sequence ID" value="KAI0060026.1"/>
    <property type="molecule type" value="Genomic_DNA"/>
</dbReference>
<reference evidence="1" key="1">
    <citation type="submission" date="2021-03" db="EMBL/GenBank/DDBJ databases">
        <authorList>
            <consortium name="DOE Joint Genome Institute"/>
            <person name="Ahrendt S."/>
            <person name="Looney B.P."/>
            <person name="Miyauchi S."/>
            <person name="Morin E."/>
            <person name="Drula E."/>
            <person name="Courty P.E."/>
            <person name="Chicoki N."/>
            <person name="Fauchery L."/>
            <person name="Kohler A."/>
            <person name="Kuo A."/>
            <person name="Labutti K."/>
            <person name="Pangilinan J."/>
            <person name="Lipzen A."/>
            <person name="Riley R."/>
            <person name="Andreopoulos W."/>
            <person name="He G."/>
            <person name="Johnson J."/>
            <person name="Barry K.W."/>
            <person name="Grigoriev I.V."/>
            <person name="Nagy L."/>
            <person name="Hibbett D."/>
            <person name="Henrissat B."/>
            <person name="Matheny P.B."/>
            <person name="Labbe J."/>
            <person name="Martin F."/>
        </authorList>
    </citation>
    <scope>NUCLEOTIDE SEQUENCE</scope>
    <source>
        <strain evidence="1">HHB10654</strain>
    </source>
</reference>
<name>A0ACB8SVT5_9AGAM</name>
<keyword evidence="2" id="KW-1185">Reference proteome</keyword>
<sequence length="174" mass="19526">YIGHDHPRELPLKVRTVNAVYTDDTEHYPIDGVKAWAEWNAIRPPGMGFVFLGEGKLPFGVAMWHQLHCLSHIRTVIVHGDPPSWHTRHCFNYLRQAVLCNGDITLDPGGGAQIAPGGGTVAPQTHSSHTCKDWRQIYDHLAENYKQWTPEQRETQLGVVRDTIHATPEGLPAQ</sequence>
<organism evidence="1 2">
    <name type="scientific">Artomyces pyxidatus</name>
    <dbReference type="NCBI Taxonomy" id="48021"/>
    <lineage>
        <taxon>Eukaryota</taxon>
        <taxon>Fungi</taxon>
        <taxon>Dikarya</taxon>
        <taxon>Basidiomycota</taxon>
        <taxon>Agaricomycotina</taxon>
        <taxon>Agaricomycetes</taxon>
        <taxon>Russulales</taxon>
        <taxon>Auriscalpiaceae</taxon>
        <taxon>Artomyces</taxon>
    </lineage>
</organism>
<comment type="caution">
    <text evidence="1">The sequence shown here is derived from an EMBL/GenBank/DDBJ whole genome shotgun (WGS) entry which is preliminary data.</text>
</comment>
<evidence type="ECO:0000313" key="2">
    <source>
        <dbReference type="Proteomes" id="UP000814140"/>
    </source>
</evidence>
<proteinExistence type="predicted"/>
<evidence type="ECO:0000313" key="1">
    <source>
        <dbReference type="EMBL" id="KAI0060026.1"/>
    </source>
</evidence>
<protein>
    <submittedName>
        <fullName evidence="1">Uncharacterized protein</fullName>
    </submittedName>
</protein>
<accession>A0ACB8SVT5</accession>
<gene>
    <name evidence="1" type="ORF">BV25DRAFT_1808181</name>
</gene>
<reference evidence="1" key="2">
    <citation type="journal article" date="2022" name="New Phytol.">
        <title>Evolutionary transition to the ectomycorrhizal habit in the genomes of a hyperdiverse lineage of mushroom-forming fungi.</title>
        <authorList>
            <person name="Looney B."/>
            <person name="Miyauchi S."/>
            <person name="Morin E."/>
            <person name="Drula E."/>
            <person name="Courty P.E."/>
            <person name="Kohler A."/>
            <person name="Kuo A."/>
            <person name="LaButti K."/>
            <person name="Pangilinan J."/>
            <person name="Lipzen A."/>
            <person name="Riley R."/>
            <person name="Andreopoulos W."/>
            <person name="He G."/>
            <person name="Johnson J."/>
            <person name="Nolan M."/>
            <person name="Tritt A."/>
            <person name="Barry K.W."/>
            <person name="Grigoriev I.V."/>
            <person name="Nagy L.G."/>
            <person name="Hibbett D."/>
            <person name="Henrissat B."/>
            <person name="Matheny P.B."/>
            <person name="Labbe J."/>
            <person name="Martin F.M."/>
        </authorList>
    </citation>
    <scope>NUCLEOTIDE SEQUENCE</scope>
    <source>
        <strain evidence="1">HHB10654</strain>
    </source>
</reference>
<feature type="non-terminal residue" evidence="1">
    <location>
        <position position="1"/>
    </location>
</feature>
<dbReference type="Proteomes" id="UP000814140">
    <property type="component" value="Unassembled WGS sequence"/>
</dbReference>